<gene>
    <name evidence="3" type="ORF">ACFQ13_01595</name>
</gene>
<comment type="caution">
    <text evidence="3">The sequence shown here is derived from an EMBL/GenBank/DDBJ whole genome shotgun (WGS) entry which is preliminary data.</text>
</comment>
<feature type="domain" description="Glycosyl transferase family 1" evidence="2">
    <location>
        <begin position="226"/>
        <end position="372"/>
    </location>
</feature>
<evidence type="ECO:0000256" key="1">
    <source>
        <dbReference type="SAM" id="Phobius"/>
    </source>
</evidence>
<reference evidence="4" key="1">
    <citation type="journal article" date="2019" name="Int. J. Syst. Evol. Microbiol.">
        <title>The Global Catalogue of Microorganisms (GCM) 10K type strain sequencing project: providing services to taxonomists for standard genome sequencing and annotation.</title>
        <authorList>
            <consortium name="The Broad Institute Genomics Platform"/>
            <consortium name="The Broad Institute Genome Sequencing Center for Infectious Disease"/>
            <person name="Wu L."/>
            <person name="Ma J."/>
        </authorList>
    </citation>
    <scope>NUCLEOTIDE SEQUENCE [LARGE SCALE GENOMIC DNA]</scope>
    <source>
        <strain evidence="4">CCUG 56098</strain>
    </source>
</reference>
<organism evidence="3 4">
    <name type="scientific">Winogradskyella rapida</name>
    <dbReference type="NCBI Taxonomy" id="549701"/>
    <lineage>
        <taxon>Bacteria</taxon>
        <taxon>Pseudomonadati</taxon>
        <taxon>Bacteroidota</taxon>
        <taxon>Flavobacteriia</taxon>
        <taxon>Flavobacteriales</taxon>
        <taxon>Flavobacteriaceae</taxon>
        <taxon>Winogradskyella</taxon>
    </lineage>
</organism>
<dbReference type="Proteomes" id="UP001597086">
    <property type="component" value="Unassembled WGS sequence"/>
</dbReference>
<dbReference type="InterPro" id="IPR050194">
    <property type="entry name" value="Glycosyltransferase_grp1"/>
</dbReference>
<accession>A0ABW3KMY0</accession>
<feature type="transmembrane region" description="Helical" evidence="1">
    <location>
        <begin position="66"/>
        <end position="83"/>
    </location>
</feature>
<proteinExistence type="predicted"/>
<dbReference type="Gene3D" id="3.40.50.2000">
    <property type="entry name" value="Glycogen Phosphorylase B"/>
    <property type="match status" value="2"/>
</dbReference>
<dbReference type="RefSeq" id="WP_386113336.1">
    <property type="nucleotide sequence ID" value="NZ_JBHTKM010000001.1"/>
</dbReference>
<dbReference type="CDD" id="cd03801">
    <property type="entry name" value="GT4_PimA-like"/>
    <property type="match status" value="1"/>
</dbReference>
<dbReference type="PANTHER" id="PTHR45947:SF3">
    <property type="entry name" value="SULFOQUINOVOSYL TRANSFERASE SQD2"/>
    <property type="match status" value="1"/>
</dbReference>
<dbReference type="EMBL" id="JBHTKM010000001">
    <property type="protein sequence ID" value="MFD1014601.1"/>
    <property type="molecule type" value="Genomic_DNA"/>
</dbReference>
<keyword evidence="4" id="KW-1185">Reference proteome</keyword>
<evidence type="ECO:0000259" key="2">
    <source>
        <dbReference type="Pfam" id="PF00534"/>
    </source>
</evidence>
<keyword evidence="1" id="KW-0812">Transmembrane</keyword>
<protein>
    <submittedName>
        <fullName evidence="3">Glycosyltransferase family 4 protein</fullName>
        <ecNumber evidence="3">2.4.-.-</ecNumber>
    </submittedName>
</protein>
<dbReference type="EC" id="2.4.-.-" evidence="3"/>
<keyword evidence="1" id="KW-0472">Membrane</keyword>
<dbReference type="PANTHER" id="PTHR45947">
    <property type="entry name" value="SULFOQUINOVOSYL TRANSFERASE SQD2"/>
    <property type="match status" value="1"/>
</dbReference>
<dbReference type="SUPFAM" id="SSF53756">
    <property type="entry name" value="UDP-Glycosyltransferase/glycogen phosphorylase"/>
    <property type="match status" value="1"/>
</dbReference>
<keyword evidence="3" id="KW-0328">Glycosyltransferase</keyword>
<dbReference type="GO" id="GO:0016757">
    <property type="term" value="F:glycosyltransferase activity"/>
    <property type="evidence" value="ECO:0007669"/>
    <property type="project" value="UniProtKB-KW"/>
</dbReference>
<keyword evidence="3" id="KW-0808">Transferase</keyword>
<evidence type="ECO:0000313" key="4">
    <source>
        <dbReference type="Proteomes" id="UP001597086"/>
    </source>
</evidence>
<evidence type="ECO:0000313" key="3">
    <source>
        <dbReference type="EMBL" id="MFD1014601.1"/>
    </source>
</evidence>
<dbReference type="Pfam" id="PF00534">
    <property type="entry name" value="Glycos_transf_1"/>
    <property type="match status" value="1"/>
</dbReference>
<dbReference type="InterPro" id="IPR001296">
    <property type="entry name" value="Glyco_trans_1"/>
</dbReference>
<keyword evidence="1" id="KW-1133">Transmembrane helix</keyword>
<name>A0ABW3KMY0_9FLAO</name>
<sequence length="401" mass="44044">MKERNSKRIGLVLSAVPGYSETFFRNKIAGLQAHGIEVVLFVTDASGPSTTAFGCRVIPGRPFKGAVWYQMLLSIWVLFGVLLKHPRRSVRHFTLDRATGFSVFSCVKRLVTNAFLFSTSVDWLHFGFGMLAVGREHVAASIGADMAVSFRGFDLYLSPLKHPGCYDLLFKKAVRYHVLSQEMQADLIALGISKACIHVIPPAIDVAFFNKELVTCVVDGSAPLRLVSVARLHWKKGLEYTLEALAILQQQGIAFEYTIIGSGSERERLVFAAHQLGISASVIFAGKMAPEAVKATLSQSDVYVQYSIQEGFCNAVLEAQAMGLLCVVSDAEGLAENVLDGNTGWVVPKRQPALLARHLVDILNLSGSQQMAIRHRAQARVQATFYLEQQQAAFVTFYQAS</sequence>